<dbReference type="Gene3D" id="3.40.50.880">
    <property type="match status" value="1"/>
</dbReference>
<dbReference type="AlphaFoldDB" id="A0A2U8W891"/>
<dbReference type="OrthoDB" id="9803598at2"/>
<dbReference type="InterPro" id="IPR017926">
    <property type="entry name" value="GATASE"/>
</dbReference>
<dbReference type="KEGG" id="mets:DK389_16765"/>
<dbReference type="GO" id="GO:0005829">
    <property type="term" value="C:cytosol"/>
    <property type="evidence" value="ECO:0007669"/>
    <property type="project" value="TreeGrafter"/>
</dbReference>
<dbReference type="Pfam" id="PF00117">
    <property type="entry name" value="GATase"/>
    <property type="match status" value="1"/>
</dbReference>
<sequence>MKPAAQSDVLVIDNYDSFTWNLVHLIGPLCGSISVVRNDALGVAEVRARKADAVILSPGPCTPNEAGICLDVIRELSAETPIFGVCLGLQAIGQAFGGDVVRAPAPMHGKVSTIEHGAGGVFRGINGPLQATRYHSLVVDRAGCPDDLAVTAEADGLIMGLEHRTRPVHGVQFHPESILSQHGTQILRNFLEIAAAWNAERDKHANDVH</sequence>
<dbReference type="RefSeq" id="WP_109891252.1">
    <property type="nucleotide sequence ID" value="NZ_CP029550.1"/>
</dbReference>
<reference evidence="4" key="1">
    <citation type="submission" date="2018-05" db="EMBL/GenBank/DDBJ databases">
        <title>Complete Genome Sequence of Methylobacterium sp. 17SD2-17.</title>
        <authorList>
            <person name="Srinivasan S."/>
        </authorList>
    </citation>
    <scope>NUCLEOTIDE SEQUENCE [LARGE SCALE GENOMIC DNA]</scope>
    <source>
        <strain evidence="4">17SD2-17</strain>
    </source>
</reference>
<dbReference type="InterPro" id="IPR006221">
    <property type="entry name" value="TrpG/PapA_dom"/>
</dbReference>
<evidence type="ECO:0000313" key="3">
    <source>
        <dbReference type="EMBL" id="AWN41851.1"/>
    </source>
</evidence>
<gene>
    <name evidence="3" type="ORF">DK389_16765</name>
</gene>
<dbReference type="PRINTS" id="PR00096">
    <property type="entry name" value="GATASE"/>
</dbReference>
<feature type="domain" description="Glutamine amidotransferase" evidence="2">
    <location>
        <begin position="10"/>
        <end position="191"/>
    </location>
</feature>
<dbReference type="NCBIfam" id="TIGR00566">
    <property type="entry name" value="trpG_papA"/>
    <property type="match status" value="1"/>
</dbReference>
<evidence type="ECO:0000256" key="1">
    <source>
        <dbReference type="ARBA" id="ARBA00022962"/>
    </source>
</evidence>
<keyword evidence="1" id="KW-0315">Glutamine amidotransferase</keyword>
<accession>A0A2U8W891</accession>
<dbReference type="GO" id="GO:0004049">
    <property type="term" value="F:anthranilate synthase activity"/>
    <property type="evidence" value="ECO:0007669"/>
    <property type="project" value="TreeGrafter"/>
</dbReference>
<evidence type="ECO:0000313" key="4">
    <source>
        <dbReference type="Proteomes" id="UP000245926"/>
    </source>
</evidence>
<dbReference type="EMBL" id="CP029550">
    <property type="protein sequence ID" value="AWN41851.1"/>
    <property type="molecule type" value="Genomic_DNA"/>
</dbReference>
<dbReference type="Proteomes" id="UP000245926">
    <property type="component" value="Chromosome"/>
</dbReference>
<dbReference type="PRINTS" id="PR00099">
    <property type="entry name" value="CPSGATASE"/>
</dbReference>
<evidence type="ECO:0000259" key="2">
    <source>
        <dbReference type="Pfam" id="PF00117"/>
    </source>
</evidence>
<dbReference type="PANTHER" id="PTHR43418:SF4">
    <property type="entry name" value="MULTIFUNCTIONAL TRYPTOPHAN BIOSYNTHESIS PROTEIN"/>
    <property type="match status" value="1"/>
</dbReference>
<keyword evidence="4" id="KW-1185">Reference proteome</keyword>
<dbReference type="InterPro" id="IPR050472">
    <property type="entry name" value="Anth_synth/Amidotransfase"/>
</dbReference>
<organism evidence="3 4">
    <name type="scientific">Methylobacterium durans</name>
    <dbReference type="NCBI Taxonomy" id="2202825"/>
    <lineage>
        <taxon>Bacteria</taxon>
        <taxon>Pseudomonadati</taxon>
        <taxon>Pseudomonadota</taxon>
        <taxon>Alphaproteobacteria</taxon>
        <taxon>Hyphomicrobiales</taxon>
        <taxon>Methylobacteriaceae</taxon>
        <taxon>Methylobacterium</taxon>
    </lineage>
</organism>
<dbReference type="PRINTS" id="PR00097">
    <property type="entry name" value="ANTSNTHASEII"/>
</dbReference>
<protein>
    <submittedName>
        <fullName evidence="3">Aminodeoxychorismate/anthranilate synthase component II</fullName>
    </submittedName>
</protein>
<dbReference type="InterPro" id="IPR029062">
    <property type="entry name" value="Class_I_gatase-like"/>
</dbReference>
<dbReference type="FunFam" id="3.40.50.880:FF:000003">
    <property type="entry name" value="Anthranilate synthase component II"/>
    <property type="match status" value="1"/>
</dbReference>
<name>A0A2U8W891_9HYPH</name>
<proteinExistence type="predicted"/>
<dbReference type="CDD" id="cd01743">
    <property type="entry name" value="GATase1_Anthranilate_Synthase"/>
    <property type="match status" value="1"/>
</dbReference>
<dbReference type="PROSITE" id="PS51273">
    <property type="entry name" value="GATASE_TYPE_1"/>
    <property type="match status" value="1"/>
</dbReference>
<dbReference type="GO" id="GO:0000162">
    <property type="term" value="P:L-tryptophan biosynthetic process"/>
    <property type="evidence" value="ECO:0007669"/>
    <property type="project" value="TreeGrafter"/>
</dbReference>
<dbReference type="SUPFAM" id="SSF52317">
    <property type="entry name" value="Class I glutamine amidotransferase-like"/>
    <property type="match status" value="1"/>
</dbReference>
<dbReference type="PANTHER" id="PTHR43418">
    <property type="entry name" value="MULTIFUNCTIONAL TRYPTOPHAN BIOSYNTHESIS PROTEIN-RELATED"/>
    <property type="match status" value="1"/>
</dbReference>